<feature type="compositionally biased region" description="Polar residues" evidence="1">
    <location>
        <begin position="14"/>
        <end position="25"/>
    </location>
</feature>
<dbReference type="InterPro" id="IPR002190">
    <property type="entry name" value="MHD_dom"/>
</dbReference>
<dbReference type="Gene3D" id="1.10.10.1200">
    <property type="entry name" value="MAGE homology domain, winged helix WH1 motif"/>
    <property type="match status" value="1"/>
</dbReference>
<dbReference type="InterPro" id="IPR041899">
    <property type="entry name" value="MAGE_WH2"/>
</dbReference>
<keyword evidence="4" id="KW-1185">Reference proteome</keyword>
<dbReference type="Proteomes" id="UP001149074">
    <property type="component" value="Unassembled WGS sequence"/>
</dbReference>
<comment type="caution">
    <text evidence="3">The sequence shown here is derived from an EMBL/GenBank/DDBJ whole genome shotgun (WGS) entry which is preliminary data.</text>
</comment>
<reference evidence="3" key="2">
    <citation type="journal article" date="2023" name="IMA Fungus">
        <title>Comparative genomic study of the Penicillium genus elucidates a diverse pangenome and 15 lateral gene transfer events.</title>
        <authorList>
            <person name="Petersen C."/>
            <person name="Sorensen T."/>
            <person name="Nielsen M.R."/>
            <person name="Sondergaard T.E."/>
            <person name="Sorensen J.L."/>
            <person name="Fitzpatrick D.A."/>
            <person name="Frisvad J.C."/>
            <person name="Nielsen K.L."/>
        </authorList>
    </citation>
    <scope>NUCLEOTIDE SEQUENCE</scope>
    <source>
        <strain evidence="3">IBT 30761</strain>
    </source>
</reference>
<dbReference type="InterPro" id="IPR041898">
    <property type="entry name" value="MAGE_WH1"/>
</dbReference>
<feature type="compositionally biased region" description="Basic and acidic residues" evidence="1">
    <location>
        <begin position="316"/>
        <end position="326"/>
    </location>
</feature>
<dbReference type="SMART" id="SM01373">
    <property type="entry name" value="MAGE"/>
    <property type="match status" value="1"/>
</dbReference>
<evidence type="ECO:0000313" key="3">
    <source>
        <dbReference type="EMBL" id="KAJ5085352.1"/>
    </source>
</evidence>
<dbReference type="OrthoDB" id="205198at2759"/>
<dbReference type="PANTHER" id="PTHR11736">
    <property type="entry name" value="MELANOMA-ASSOCIATED ANTIGEN MAGE ANTIGEN"/>
    <property type="match status" value="1"/>
</dbReference>
<feature type="region of interest" description="Disordered" evidence="1">
    <location>
        <begin position="302"/>
        <end position="361"/>
    </location>
</feature>
<evidence type="ECO:0000256" key="1">
    <source>
        <dbReference type="SAM" id="MobiDB-lite"/>
    </source>
</evidence>
<dbReference type="Gene3D" id="1.10.10.1210">
    <property type="entry name" value="MAGE homology domain, winged helix WH2 motif"/>
    <property type="match status" value="1"/>
</dbReference>
<dbReference type="RefSeq" id="XP_056470030.1">
    <property type="nucleotide sequence ID" value="XM_056622614.1"/>
</dbReference>
<dbReference type="GeneID" id="81361593"/>
<evidence type="ECO:0000259" key="2">
    <source>
        <dbReference type="SMART" id="SM01373"/>
    </source>
</evidence>
<reference evidence="3" key="1">
    <citation type="submission" date="2022-11" db="EMBL/GenBank/DDBJ databases">
        <authorList>
            <person name="Petersen C."/>
        </authorList>
    </citation>
    <scope>NUCLEOTIDE SEQUENCE</scope>
    <source>
        <strain evidence="3">IBT 30761</strain>
    </source>
</reference>
<dbReference type="PANTHER" id="PTHR11736:SF14">
    <property type="entry name" value="NSE3 HOMOLOG, SMC5-SMC6 COMPLEX COMPONENT"/>
    <property type="match status" value="1"/>
</dbReference>
<proteinExistence type="predicted"/>
<organism evidence="3 4">
    <name type="scientific">Penicillium argentinense</name>
    <dbReference type="NCBI Taxonomy" id="1131581"/>
    <lineage>
        <taxon>Eukaryota</taxon>
        <taxon>Fungi</taxon>
        <taxon>Dikarya</taxon>
        <taxon>Ascomycota</taxon>
        <taxon>Pezizomycotina</taxon>
        <taxon>Eurotiomycetes</taxon>
        <taxon>Eurotiomycetidae</taxon>
        <taxon>Eurotiales</taxon>
        <taxon>Aspergillaceae</taxon>
        <taxon>Penicillium</taxon>
    </lineage>
</organism>
<protein>
    <recommendedName>
        <fullName evidence="2">MAGE domain-containing protein</fullName>
    </recommendedName>
</protein>
<feature type="compositionally biased region" description="Acidic residues" evidence="1">
    <location>
        <begin position="346"/>
        <end position="361"/>
    </location>
</feature>
<feature type="region of interest" description="Disordered" evidence="1">
    <location>
        <begin position="1"/>
        <end position="52"/>
    </location>
</feature>
<gene>
    <name evidence="3" type="ORF">N7532_010123</name>
</gene>
<name>A0A9W9JY71_9EURO</name>
<sequence length="361" mass="39785">MPLVRKRRAAEPANSDNAAPESSTNRRQRPRGEDSSEGEMTDSDGGAGAPSSLDAMVKKMVRFALASEYSRLPIRRSDISAKVLGEQGTRQFKTVFEQAQRELKSKFGMEMCELPAREKTTISQRRAAQKIEKQSSSNKSWILITTLPRAYQTPAILPPAKAPSSGVESTYTALYTFIIALIILNGGALAEPKLDRYLTRMNADQHTPIDRTDKLLQRLCKEGYLVRTREMDGGEELIEYIVGPRGKIEVGSRGVAGLVREVFGWGESRSGDYGDGAAGLTQVEQEEKDIFEDQLKRSLGIRDRDGRVSGEAVSAQREEEASEGPRRSGRPSTAARREDSSSSSSSEEEEEEGEEGEDESD</sequence>
<dbReference type="EMBL" id="JAPQKI010000010">
    <property type="protein sequence ID" value="KAJ5085352.1"/>
    <property type="molecule type" value="Genomic_DNA"/>
</dbReference>
<dbReference type="Pfam" id="PF01454">
    <property type="entry name" value="MAGE"/>
    <property type="match status" value="1"/>
</dbReference>
<dbReference type="AlphaFoldDB" id="A0A9W9JY71"/>
<dbReference type="GO" id="GO:0006281">
    <property type="term" value="P:DNA repair"/>
    <property type="evidence" value="ECO:0007669"/>
    <property type="project" value="TreeGrafter"/>
</dbReference>
<evidence type="ECO:0000313" key="4">
    <source>
        <dbReference type="Proteomes" id="UP001149074"/>
    </source>
</evidence>
<dbReference type="InterPro" id="IPR037445">
    <property type="entry name" value="MAGE"/>
</dbReference>
<dbReference type="GO" id="GO:0005634">
    <property type="term" value="C:nucleus"/>
    <property type="evidence" value="ECO:0007669"/>
    <property type="project" value="TreeGrafter"/>
</dbReference>
<accession>A0A9W9JY71</accession>
<feature type="domain" description="MAGE" evidence="2">
    <location>
        <begin position="60"/>
        <end position="255"/>
    </location>
</feature>